<dbReference type="SMART" id="SM00091">
    <property type="entry name" value="PAS"/>
    <property type="match status" value="2"/>
</dbReference>
<feature type="region of interest" description="Disordered" evidence="14">
    <location>
        <begin position="1"/>
        <end position="22"/>
    </location>
</feature>
<feature type="domain" description="PAS" evidence="16">
    <location>
        <begin position="66"/>
        <end position="111"/>
    </location>
</feature>
<gene>
    <name evidence="17" type="ORF">ABXZ32_02600</name>
</gene>
<keyword evidence="11" id="KW-0902">Two-component regulatory system</keyword>
<dbReference type="PROSITE" id="PS50109">
    <property type="entry name" value="HIS_KIN"/>
    <property type="match status" value="1"/>
</dbReference>
<keyword evidence="18" id="KW-1185">Reference proteome</keyword>
<dbReference type="EC" id="2.7.13.3" evidence="3"/>
<dbReference type="CDD" id="cd00075">
    <property type="entry name" value="HATPase"/>
    <property type="match status" value="1"/>
</dbReference>
<dbReference type="SUPFAM" id="SSF55874">
    <property type="entry name" value="ATPase domain of HSP90 chaperone/DNA topoisomerase II/histidine kinase"/>
    <property type="match status" value="1"/>
</dbReference>
<evidence type="ECO:0000256" key="4">
    <source>
        <dbReference type="ARBA" id="ARBA00022553"/>
    </source>
</evidence>
<evidence type="ECO:0000256" key="11">
    <source>
        <dbReference type="ARBA" id="ARBA00023012"/>
    </source>
</evidence>
<dbReference type="SUPFAM" id="SSF47384">
    <property type="entry name" value="Homodimeric domain of signal transducing histidine kinase"/>
    <property type="match status" value="1"/>
</dbReference>
<dbReference type="InterPro" id="IPR003661">
    <property type="entry name" value="HisK_dim/P_dom"/>
</dbReference>
<evidence type="ECO:0000256" key="8">
    <source>
        <dbReference type="ARBA" id="ARBA00022777"/>
    </source>
</evidence>
<dbReference type="RefSeq" id="WP_354617124.1">
    <property type="nucleotide sequence ID" value="NZ_JBEWYP010000001.1"/>
</dbReference>
<evidence type="ECO:0000256" key="6">
    <source>
        <dbReference type="ARBA" id="ARBA00022692"/>
    </source>
</evidence>
<name>A0ABV2TSN1_9FLAO</name>
<evidence type="ECO:0000256" key="3">
    <source>
        <dbReference type="ARBA" id="ARBA00012438"/>
    </source>
</evidence>
<evidence type="ECO:0000256" key="10">
    <source>
        <dbReference type="ARBA" id="ARBA00022989"/>
    </source>
</evidence>
<keyword evidence="4" id="KW-0597">Phosphoprotein</keyword>
<evidence type="ECO:0000256" key="5">
    <source>
        <dbReference type="ARBA" id="ARBA00022679"/>
    </source>
</evidence>
<feature type="domain" description="PAS" evidence="16">
    <location>
        <begin position="197"/>
        <end position="249"/>
    </location>
</feature>
<dbReference type="InterPro" id="IPR035965">
    <property type="entry name" value="PAS-like_dom_sf"/>
</dbReference>
<protein>
    <recommendedName>
        <fullName evidence="3">histidine kinase</fullName>
        <ecNumber evidence="3">2.7.13.3</ecNumber>
    </recommendedName>
</protein>
<keyword evidence="10" id="KW-1133">Transmembrane helix</keyword>
<evidence type="ECO:0000313" key="18">
    <source>
        <dbReference type="Proteomes" id="UP001549773"/>
    </source>
</evidence>
<dbReference type="InterPro" id="IPR004358">
    <property type="entry name" value="Sig_transdc_His_kin-like_C"/>
</dbReference>
<dbReference type="SMART" id="SM00387">
    <property type="entry name" value="HATPase_c"/>
    <property type="match status" value="1"/>
</dbReference>
<dbReference type="Gene3D" id="3.30.450.20">
    <property type="entry name" value="PAS domain"/>
    <property type="match status" value="2"/>
</dbReference>
<dbReference type="GO" id="GO:0016301">
    <property type="term" value="F:kinase activity"/>
    <property type="evidence" value="ECO:0007669"/>
    <property type="project" value="UniProtKB-KW"/>
</dbReference>
<dbReference type="InterPro" id="IPR005467">
    <property type="entry name" value="His_kinase_dom"/>
</dbReference>
<dbReference type="Proteomes" id="UP001549773">
    <property type="component" value="Unassembled WGS sequence"/>
</dbReference>
<dbReference type="SMART" id="SM00388">
    <property type="entry name" value="HisKA"/>
    <property type="match status" value="1"/>
</dbReference>
<comment type="catalytic activity">
    <reaction evidence="1">
        <text>ATP + protein L-histidine = ADP + protein N-phospho-L-histidine.</text>
        <dbReference type="EC" id="2.7.13.3"/>
    </reaction>
</comment>
<evidence type="ECO:0000256" key="12">
    <source>
        <dbReference type="ARBA" id="ARBA00023136"/>
    </source>
</evidence>
<dbReference type="NCBIfam" id="TIGR00229">
    <property type="entry name" value="sensory_box"/>
    <property type="match status" value="2"/>
</dbReference>
<dbReference type="PANTHER" id="PTHR42878">
    <property type="entry name" value="TWO-COMPONENT HISTIDINE KINASE"/>
    <property type="match status" value="1"/>
</dbReference>
<dbReference type="Pfam" id="PF13426">
    <property type="entry name" value="PAS_9"/>
    <property type="match status" value="2"/>
</dbReference>
<dbReference type="InterPro" id="IPR036097">
    <property type="entry name" value="HisK_dim/P_sf"/>
</dbReference>
<keyword evidence="7" id="KW-0547">Nucleotide-binding</keyword>
<dbReference type="PANTHER" id="PTHR42878:SF7">
    <property type="entry name" value="SENSOR HISTIDINE KINASE GLRK"/>
    <property type="match status" value="1"/>
</dbReference>
<keyword evidence="5" id="KW-0808">Transferase</keyword>
<dbReference type="Pfam" id="PF00512">
    <property type="entry name" value="HisKA"/>
    <property type="match status" value="1"/>
</dbReference>
<feature type="coiled-coil region" evidence="13">
    <location>
        <begin position="37"/>
        <end position="69"/>
    </location>
</feature>
<dbReference type="InterPro" id="IPR003594">
    <property type="entry name" value="HATPase_dom"/>
</dbReference>
<evidence type="ECO:0000256" key="13">
    <source>
        <dbReference type="SAM" id="Coils"/>
    </source>
</evidence>
<dbReference type="EMBL" id="JBEWYP010000001">
    <property type="protein sequence ID" value="MET7028263.1"/>
    <property type="molecule type" value="Genomic_DNA"/>
</dbReference>
<sequence length="570" mass="65185">MDNKDHPKTDELRGKAEAKLRQSSTLPKDLTLDKAKVIMHELEVHQLELEMQNQELRETQHRLEELRDLYTDLFDFAPVGYLVVDKKGVIKNINLTACMLLGLERSLLIGKPLSAYMSSGQSIKLFLNLNEAFKNGNLPSFELIMKDRKNRTFTALLQGMIPNYSKSSDTCRISLQDITELKAAAALKKEHDELQLEKEKIQRYLDLAPVVFLLIDSDHKVQMINQKGCELLGYKRVEILGENWFKKFVIGHDNTKVDPANESFQNNKLLLKPYVENFVKCKNGEKRLMGWTNIALLDNSGNQIGTLSSGEDITQRKKEEATKQRYMEELETMVGERTKELSDALENEKQISEMKSSFVSIASHELRTPITIVLSSIILIEKYGALGQFEKQKKHFNRIKSSITHFISILDDFLSLDKLEKGVVRVNKETFDLPNFINFTIGEMEVMLKEDQKISYTHSGQRNTTQDKKIFRNILLNLLSNAIKYSEKDIELTTVENNGTLTLKIKDQGIGIPEEDSQFLFKRFFRAKNAEDIPGTGLGLSIVERYLDLLKGSIEFTSQENIGSTFTVQL</sequence>
<evidence type="ECO:0000256" key="14">
    <source>
        <dbReference type="SAM" id="MobiDB-lite"/>
    </source>
</evidence>
<evidence type="ECO:0000259" key="16">
    <source>
        <dbReference type="PROSITE" id="PS50112"/>
    </source>
</evidence>
<dbReference type="InterPro" id="IPR036890">
    <property type="entry name" value="HATPase_C_sf"/>
</dbReference>
<dbReference type="Gene3D" id="3.30.565.10">
    <property type="entry name" value="Histidine kinase-like ATPase, C-terminal domain"/>
    <property type="match status" value="1"/>
</dbReference>
<dbReference type="Gene3D" id="1.10.287.130">
    <property type="match status" value="1"/>
</dbReference>
<dbReference type="CDD" id="cd00130">
    <property type="entry name" value="PAS"/>
    <property type="match status" value="2"/>
</dbReference>
<proteinExistence type="predicted"/>
<dbReference type="CDD" id="cd00082">
    <property type="entry name" value="HisKA"/>
    <property type="match status" value="1"/>
</dbReference>
<feature type="compositionally biased region" description="Basic and acidic residues" evidence="14">
    <location>
        <begin position="1"/>
        <end position="20"/>
    </location>
</feature>
<evidence type="ECO:0000313" key="17">
    <source>
        <dbReference type="EMBL" id="MET7028263.1"/>
    </source>
</evidence>
<comment type="caution">
    <text evidence="17">The sequence shown here is derived from an EMBL/GenBank/DDBJ whole genome shotgun (WGS) entry which is preliminary data.</text>
</comment>
<evidence type="ECO:0000256" key="2">
    <source>
        <dbReference type="ARBA" id="ARBA00004141"/>
    </source>
</evidence>
<evidence type="ECO:0000259" key="15">
    <source>
        <dbReference type="PROSITE" id="PS50109"/>
    </source>
</evidence>
<feature type="domain" description="Histidine kinase" evidence="15">
    <location>
        <begin position="361"/>
        <end position="570"/>
    </location>
</feature>
<evidence type="ECO:0000256" key="1">
    <source>
        <dbReference type="ARBA" id="ARBA00000085"/>
    </source>
</evidence>
<evidence type="ECO:0000256" key="7">
    <source>
        <dbReference type="ARBA" id="ARBA00022741"/>
    </source>
</evidence>
<comment type="subcellular location">
    <subcellularLocation>
        <location evidence="2">Membrane</location>
        <topology evidence="2">Multi-pass membrane protein</topology>
    </subcellularLocation>
</comment>
<accession>A0ABV2TSN1</accession>
<keyword evidence="6" id="KW-0812">Transmembrane</keyword>
<keyword evidence="12" id="KW-0472">Membrane</keyword>
<dbReference type="PROSITE" id="PS50112">
    <property type="entry name" value="PAS"/>
    <property type="match status" value="2"/>
</dbReference>
<dbReference type="InterPro" id="IPR000014">
    <property type="entry name" value="PAS"/>
</dbReference>
<keyword evidence="13" id="KW-0175">Coiled coil</keyword>
<dbReference type="Pfam" id="PF02518">
    <property type="entry name" value="HATPase_c"/>
    <property type="match status" value="1"/>
</dbReference>
<dbReference type="PRINTS" id="PR00344">
    <property type="entry name" value="BCTRLSENSOR"/>
</dbReference>
<reference evidence="17 18" key="1">
    <citation type="submission" date="2024-07" db="EMBL/GenBank/DDBJ databases">
        <title>The genome sequence of type strain Sediminicola luteus GDMCC 1.2596T.</title>
        <authorList>
            <person name="Liu Y."/>
        </authorList>
    </citation>
    <scope>NUCLEOTIDE SEQUENCE [LARGE SCALE GENOMIC DNA]</scope>
    <source>
        <strain evidence="17 18">GDMCC 1.2596</strain>
    </source>
</reference>
<keyword evidence="8 17" id="KW-0418">Kinase</keyword>
<evidence type="ECO:0000256" key="9">
    <source>
        <dbReference type="ARBA" id="ARBA00022840"/>
    </source>
</evidence>
<dbReference type="SUPFAM" id="SSF55785">
    <property type="entry name" value="PYP-like sensor domain (PAS domain)"/>
    <property type="match status" value="2"/>
</dbReference>
<keyword evidence="9" id="KW-0067">ATP-binding</keyword>
<organism evidence="17 18">
    <name type="scientific">Sediminicola luteus</name>
    <dbReference type="NCBI Taxonomy" id="319238"/>
    <lineage>
        <taxon>Bacteria</taxon>
        <taxon>Pseudomonadati</taxon>
        <taxon>Bacteroidota</taxon>
        <taxon>Flavobacteriia</taxon>
        <taxon>Flavobacteriales</taxon>
        <taxon>Flavobacteriaceae</taxon>
        <taxon>Sediminicola</taxon>
    </lineage>
</organism>
<dbReference type="InterPro" id="IPR050351">
    <property type="entry name" value="BphY/WalK/GraS-like"/>
</dbReference>